<accession>A0A2S8FWP4</accession>
<evidence type="ECO:0000313" key="3">
    <source>
        <dbReference type="Proteomes" id="UP000239388"/>
    </source>
</evidence>
<proteinExistence type="predicted"/>
<keyword evidence="1" id="KW-0812">Transmembrane</keyword>
<feature type="transmembrane region" description="Helical" evidence="1">
    <location>
        <begin position="44"/>
        <end position="63"/>
    </location>
</feature>
<sequence>MRPVQEMRVSREQQERLDITQEKSTMLQKSWQHARRGQALKGPILMFGGVSDIAMAGVLWFLMGQGDMIISLVCGFLALAGLGMIGFGLITTLRNA</sequence>
<dbReference type="EMBL" id="PUIB01000012">
    <property type="protein sequence ID" value="PQO36602.1"/>
    <property type="molecule type" value="Genomic_DNA"/>
</dbReference>
<reference evidence="2 3" key="1">
    <citation type="submission" date="2018-02" db="EMBL/GenBank/DDBJ databases">
        <title>Comparative genomes isolates from brazilian mangrove.</title>
        <authorList>
            <person name="Araujo J.E."/>
            <person name="Taketani R.G."/>
            <person name="Silva M.C.P."/>
            <person name="Loureco M.V."/>
            <person name="Andreote F.D."/>
        </authorList>
    </citation>
    <scope>NUCLEOTIDE SEQUENCE [LARGE SCALE GENOMIC DNA]</scope>
    <source>
        <strain evidence="2 3">NAP PRIS-MGV</strain>
    </source>
</reference>
<keyword evidence="1" id="KW-0472">Membrane</keyword>
<gene>
    <name evidence="2" type="ORF">C5Y98_11440</name>
</gene>
<organism evidence="2 3">
    <name type="scientific">Blastopirellula marina</name>
    <dbReference type="NCBI Taxonomy" id="124"/>
    <lineage>
        <taxon>Bacteria</taxon>
        <taxon>Pseudomonadati</taxon>
        <taxon>Planctomycetota</taxon>
        <taxon>Planctomycetia</taxon>
        <taxon>Pirellulales</taxon>
        <taxon>Pirellulaceae</taxon>
        <taxon>Blastopirellula</taxon>
    </lineage>
</organism>
<evidence type="ECO:0000256" key="1">
    <source>
        <dbReference type="SAM" id="Phobius"/>
    </source>
</evidence>
<keyword evidence="1" id="KW-1133">Transmembrane helix</keyword>
<name>A0A2S8FWP4_9BACT</name>
<protein>
    <submittedName>
        <fullName evidence="2">Uncharacterized protein</fullName>
    </submittedName>
</protein>
<feature type="transmembrane region" description="Helical" evidence="1">
    <location>
        <begin position="69"/>
        <end position="90"/>
    </location>
</feature>
<dbReference type="AlphaFoldDB" id="A0A2S8FWP4"/>
<dbReference type="Proteomes" id="UP000239388">
    <property type="component" value="Unassembled WGS sequence"/>
</dbReference>
<evidence type="ECO:0000313" key="2">
    <source>
        <dbReference type="EMBL" id="PQO36602.1"/>
    </source>
</evidence>
<comment type="caution">
    <text evidence="2">The sequence shown here is derived from an EMBL/GenBank/DDBJ whole genome shotgun (WGS) entry which is preliminary data.</text>
</comment>